<proteinExistence type="predicted"/>
<reference evidence="1" key="1">
    <citation type="submission" date="2018-05" db="EMBL/GenBank/DDBJ databases">
        <authorList>
            <person name="Lanie J.A."/>
            <person name="Ng W.-L."/>
            <person name="Kazmierczak K.M."/>
            <person name="Andrzejewski T.M."/>
            <person name="Davidsen T.M."/>
            <person name="Wayne K.J."/>
            <person name="Tettelin H."/>
            <person name="Glass J.I."/>
            <person name="Rusch D."/>
            <person name="Podicherti R."/>
            <person name="Tsui H.-C.T."/>
            <person name="Winkler M.E."/>
        </authorList>
    </citation>
    <scope>NUCLEOTIDE SEQUENCE</scope>
</reference>
<evidence type="ECO:0008006" key="2">
    <source>
        <dbReference type="Google" id="ProtNLM"/>
    </source>
</evidence>
<name>A0A382WSM6_9ZZZZ</name>
<feature type="non-terminal residue" evidence="1">
    <location>
        <position position="62"/>
    </location>
</feature>
<dbReference type="InterPro" id="IPR013785">
    <property type="entry name" value="Aldolase_TIM"/>
</dbReference>
<dbReference type="AlphaFoldDB" id="A0A382WSM6"/>
<gene>
    <name evidence="1" type="ORF">METZ01_LOCUS414483</name>
</gene>
<dbReference type="EMBL" id="UINC01162077">
    <property type="protein sequence ID" value="SVD61629.1"/>
    <property type="molecule type" value="Genomic_DNA"/>
</dbReference>
<dbReference type="Gene3D" id="3.20.20.70">
    <property type="entry name" value="Aldolase class I"/>
    <property type="match status" value="1"/>
</dbReference>
<accession>A0A382WSM6</accession>
<organism evidence="1">
    <name type="scientific">marine metagenome</name>
    <dbReference type="NCBI Taxonomy" id="408172"/>
    <lineage>
        <taxon>unclassified sequences</taxon>
        <taxon>metagenomes</taxon>
        <taxon>ecological metagenomes</taxon>
    </lineage>
</organism>
<protein>
    <recommendedName>
        <fullName evidence="2">Transaldolase</fullName>
    </recommendedName>
</protein>
<evidence type="ECO:0000313" key="1">
    <source>
        <dbReference type="EMBL" id="SVD61629.1"/>
    </source>
</evidence>
<sequence length="62" mass="7174">MLEMPAKPFIQGLTTNPTLMKKVGIKDYRAFCKDILTTIKEKPLSFEVFSDDFAEMERQAME</sequence>
<dbReference type="SUPFAM" id="SSF51569">
    <property type="entry name" value="Aldolase"/>
    <property type="match status" value="1"/>
</dbReference>